<reference evidence="2 3" key="1">
    <citation type="submission" date="2014-12" db="EMBL/GenBank/DDBJ databases">
        <title>Whole genome sequencing of Sphingobium xenophagum OW59.</title>
        <authorList>
            <person name="Ohta Y."/>
            <person name="Nishi S."/>
            <person name="Hatada Y."/>
        </authorList>
    </citation>
    <scope>NUCLEOTIDE SEQUENCE [LARGE SCALE GENOMIC DNA]</scope>
    <source>
        <strain evidence="2 3">OW59</strain>
    </source>
</reference>
<dbReference type="RefSeq" id="WP_130752390.1">
    <property type="nucleotide sequence ID" value="NZ_BBQY01000004.1"/>
</dbReference>
<dbReference type="Gene3D" id="3.40.50.2000">
    <property type="entry name" value="Glycogen Phosphorylase B"/>
    <property type="match status" value="2"/>
</dbReference>
<evidence type="ECO:0000259" key="1">
    <source>
        <dbReference type="Pfam" id="PF13579"/>
    </source>
</evidence>
<gene>
    <name evidence="2" type="ORF">MBESOW_P1272</name>
</gene>
<feature type="domain" description="Glycosyltransferase subfamily 4-like N-terminal" evidence="1">
    <location>
        <begin position="17"/>
        <end position="190"/>
    </location>
</feature>
<dbReference type="NCBIfam" id="TIGR04063">
    <property type="entry name" value="stp3"/>
    <property type="match status" value="1"/>
</dbReference>
<accession>A0A401J068</accession>
<dbReference type="InterPro" id="IPR028098">
    <property type="entry name" value="Glyco_trans_4-like_N"/>
</dbReference>
<dbReference type="SUPFAM" id="SSF53756">
    <property type="entry name" value="UDP-Glycosyltransferase/glycogen phosphorylase"/>
    <property type="match status" value="1"/>
</dbReference>
<dbReference type="CDD" id="cd03794">
    <property type="entry name" value="GT4_WbuB-like"/>
    <property type="match status" value="1"/>
</dbReference>
<organism evidence="2 3">
    <name type="scientific">Sphingobium xenophagum</name>
    <dbReference type="NCBI Taxonomy" id="121428"/>
    <lineage>
        <taxon>Bacteria</taxon>
        <taxon>Pseudomonadati</taxon>
        <taxon>Pseudomonadota</taxon>
        <taxon>Alphaproteobacteria</taxon>
        <taxon>Sphingomonadales</taxon>
        <taxon>Sphingomonadaceae</taxon>
        <taxon>Sphingobium</taxon>
    </lineage>
</organism>
<sequence>MTHILHVLDHSLPLHSGYTFRTRAILRAQMARGWEVRGITGHRHSASGPLEELVDGLHFHRTPGKPATGNPVLREWRDIAAHADAIEALVQQWRPDIIHAHSPVLNAIAAQRVAKRHAIPLVYEIRAFWEDAAVGNGTGTEGSPRYWLTRQLETHAVRNADAVAVICEGLRADLATRGIDPAKIIVSPNGVDMDQFGTPVPRDPALTAQLGLEGADVVGFIGSFYDYEGLDDLIAAMPRLVRARPRAKLLLVGGGPREQALRDQALASPFADHIVFVGRVPHDQVEHYYAQIDILAYPRKAMRLTDLVTPLKPLEAMAQGQLVAASSVGGHRELIEDGVTGTLFPPDDPAGIAAALAGLFADRGIWEDRRAVARAFVERERNWSSNILRYEPVYQRLLARPARTRAAA</sequence>
<dbReference type="GO" id="GO:0016758">
    <property type="term" value="F:hexosyltransferase activity"/>
    <property type="evidence" value="ECO:0007669"/>
    <property type="project" value="TreeGrafter"/>
</dbReference>
<comment type="caution">
    <text evidence="2">The sequence shown here is derived from an EMBL/GenBank/DDBJ whole genome shotgun (WGS) entry which is preliminary data.</text>
</comment>
<evidence type="ECO:0000313" key="3">
    <source>
        <dbReference type="Proteomes" id="UP000290975"/>
    </source>
</evidence>
<dbReference type="EMBL" id="BBQY01000004">
    <property type="protein sequence ID" value="GBH30019.1"/>
    <property type="molecule type" value="Genomic_DNA"/>
</dbReference>
<dbReference type="PANTHER" id="PTHR45947:SF3">
    <property type="entry name" value="SULFOQUINOVOSYL TRANSFERASE SQD2"/>
    <property type="match status" value="1"/>
</dbReference>
<dbReference type="AlphaFoldDB" id="A0A401J068"/>
<dbReference type="Pfam" id="PF13692">
    <property type="entry name" value="Glyco_trans_1_4"/>
    <property type="match status" value="1"/>
</dbReference>
<protein>
    <recommendedName>
        <fullName evidence="1">Glycosyltransferase subfamily 4-like N-terminal domain-containing protein</fullName>
    </recommendedName>
</protein>
<dbReference type="PANTHER" id="PTHR45947">
    <property type="entry name" value="SULFOQUINOVOSYL TRANSFERASE SQD2"/>
    <property type="match status" value="1"/>
</dbReference>
<dbReference type="STRING" id="1192759.GCA_000277525_00606"/>
<dbReference type="InterPro" id="IPR050194">
    <property type="entry name" value="Glycosyltransferase_grp1"/>
</dbReference>
<dbReference type="Pfam" id="PF13579">
    <property type="entry name" value="Glyco_trans_4_4"/>
    <property type="match status" value="1"/>
</dbReference>
<keyword evidence="3" id="KW-1185">Reference proteome</keyword>
<name>A0A401J068_SPHXE</name>
<evidence type="ECO:0000313" key="2">
    <source>
        <dbReference type="EMBL" id="GBH30019.1"/>
    </source>
</evidence>
<dbReference type="InterPro" id="IPR024004">
    <property type="entry name" value="PEP-CTERM/XrtA_GlycosylTrfase"/>
</dbReference>
<dbReference type="Proteomes" id="UP000290975">
    <property type="component" value="Unassembled WGS sequence"/>
</dbReference>
<proteinExistence type="predicted"/>